<proteinExistence type="predicted"/>
<organism evidence="2 3">
    <name type="scientific">Desulfosarcina ovata subsp. sediminis</name>
    <dbReference type="NCBI Taxonomy" id="885957"/>
    <lineage>
        <taxon>Bacteria</taxon>
        <taxon>Pseudomonadati</taxon>
        <taxon>Thermodesulfobacteriota</taxon>
        <taxon>Desulfobacteria</taxon>
        <taxon>Desulfobacterales</taxon>
        <taxon>Desulfosarcinaceae</taxon>
        <taxon>Desulfosarcina</taxon>
    </lineage>
</organism>
<dbReference type="RefSeq" id="WP_155313952.1">
    <property type="nucleotide sequence ID" value="NZ_AP021876.1"/>
</dbReference>
<reference evidence="2 3" key="1">
    <citation type="submission" date="2019-11" db="EMBL/GenBank/DDBJ databases">
        <title>Comparative genomics of hydrocarbon-degrading Desulfosarcina strains.</title>
        <authorList>
            <person name="Watanabe M."/>
            <person name="Kojima H."/>
            <person name="Fukui M."/>
        </authorList>
    </citation>
    <scope>NUCLEOTIDE SEQUENCE [LARGE SCALE GENOMIC DNA]</scope>
    <source>
        <strain evidence="2 3">28bB2T</strain>
    </source>
</reference>
<feature type="region of interest" description="Disordered" evidence="1">
    <location>
        <begin position="29"/>
        <end position="48"/>
    </location>
</feature>
<dbReference type="Proteomes" id="UP000425960">
    <property type="component" value="Chromosome"/>
</dbReference>
<evidence type="ECO:0000256" key="1">
    <source>
        <dbReference type="SAM" id="MobiDB-lite"/>
    </source>
</evidence>
<feature type="compositionally biased region" description="Polar residues" evidence="1">
    <location>
        <begin position="39"/>
        <end position="48"/>
    </location>
</feature>
<accession>A0A5K8A1U0</accession>
<gene>
    <name evidence="2" type="ORF">DSCO28_69720</name>
</gene>
<protein>
    <submittedName>
        <fullName evidence="2">Uncharacterized protein</fullName>
    </submittedName>
</protein>
<evidence type="ECO:0000313" key="2">
    <source>
        <dbReference type="EMBL" id="BBO86406.1"/>
    </source>
</evidence>
<sequence>MAENDEDALKMEIDEIMDRVKTIMDNVAKVMPQDEEGTGRTNENRSGA</sequence>
<name>A0A5K8A1U0_9BACT</name>
<evidence type="ECO:0000313" key="3">
    <source>
        <dbReference type="Proteomes" id="UP000425960"/>
    </source>
</evidence>
<dbReference type="KEGG" id="dov:DSCO28_69720"/>
<dbReference type="AlphaFoldDB" id="A0A5K8A1U0"/>
<dbReference type="EMBL" id="AP021876">
    <property type="protein sequence ID" value="BBO86406.1"/>
    <property type="molecule type" value="Genomic_DNA"/>
</dbReference>